<reference evidence="1" key="1">
    <citation type="submission" date="2021-02" db="EMBL/GenBank/DDBJ databases">
        <authorList>
            <person name="Dougan E. K."/>
            <person name="Rhodes N."/>
            <person name="Thang M."/>
            <person name="Chan C."/>
        </authorList>
    </citation>
    <scope>NUCLEOTIDE SEQUENCE</scope>
</reference>
<dbReference type="Proteomes" id="UP000654075">
    <property type="component" value="Unassembled WGS sequence"/>
</dbReference>
<proteinExistence type="predicted"/>
<sequence>MRELQVWIREIVDAWRCLALGVASARLHSQLLLQKVHHASLCGGFERLSDLGQRQALLLEIAHAWLCQVLSDKAERSCDKAAAGVAVGFARARSIAEACRVRLVSARQDEVKLRAFLALHSAARESTREEKLRAAGAEQMDEILWRANHRTRNAVLGAMEGDAIAFQRSAWLAWVAALQIARQIRSFEALEGRLSGVQHHCCVVLGRLSDFGNRRMTASRALCSWIRGTRNHIAERRLLLQKERLAVWRANFLQSASRHIEEAAGELEVWFCWQAWCRVVLASDRLRAEDAVDSRAAKRQQQLLRLRLLAIDTLVQAHQSFLLRACLAAWRRLRALQRAVLDSGELSRLQATAARLRFARNSGIERLADHLQELGRSTWLTLVWLVWRKLRQENFLFQELDAVQQLLPQLQAEWSRQQTLQMQQEWADQQAFERLQRERLEEHQLLQSQTHLRPEEQQLLRRYPSQACAQPEQQCHAASGMQVATSQSLLQGVTTSQKASAALGRAPAPGVRAGAWRLPEPQAVSWHFNDVAPAAYRLPLGELLA</sequence>
<gene>
    <name evidence="1" type="ORF">PGLA1383_LOCUS31227</name>
</gene>
<dbReference type="AlphaFoldDB" id="A0A813FJ85"/>
<comment type="caution">
    <text evidence="1">The sequence shown here is derived from an EMBL/GenBank/DDBJ whole genome shotgun (WGS) entry which is preliminary data.</text>
</comment>
<organism evidence="1 2">
    <name type="scientific">Polarella glacialis</name>
    <name type="common">Dinoflagellate</name>
    <dbReference type="NCBI Taxonomy" id="89957"/>
    <lineage>
        <taxon>Eukaryota</taxon>
        <taxon>Sar</taxon>
        <taxon>Alveolata</taxon>
        <taxon>Dinophyceae</taxon>
        <taxon>Suessiales</taxon>
        <taxon>Suessiaceae</taxon>
        <taxon>Polarella</taxon>
    </lineage>
</organism>
<accession>A0A813FJ85</accession>
<name>A0A813FJ85_POLGL</name>
<keyword evidence="2" id="KW-1185">Reference proteome</keyword>
<dbReference type="EMBL" id="CAJNNV010025261">
    <property type="protein sequence ID" value="CAE8613460.1"/>
    <property type="molecule type" value="Genomic_DNA"/>
</dbReference>
<evidence type="ECO:0000313" key="2">
    <source>
        <dbReference type="Proteomes" id="UP000654075"/>
    </source>
</evidence>
<protein>
    <submittedName>
        <fullName evidence="1">Uncharacterized protein</fullName>
    </submittedName>
</protein>
<evidence type="ECO:0000313" key="1">
    <source>
        <dbReference type="EMBL" id="CAE8613460.1"/>
    </source>
</evidence>